<evidence type="ECO:0000313" key="1">
    <source>
        <dbReference type="EMBL" id="KHF99654.1"/>
    </source>
</evidence>
<dbReference type="EMBL" id="JRRC01088717">
    <property type="protein sequence ID" value="KHF99654.1"/>
    <property type="molecule type" value="Genomic_DNA"/>
</dbReference>
<sequence>MANLIFPRYCLLKITVEQIEYDESYLPKVVGVYLLEIAAGQIKSSESYPPEVTEEQIEAISLISLKLQWSRLKSSACISLKVHWSRSKL</sequence>
<keyword evidence="2" id="KW-1185">Reference proteome</keyword>
<dbReference type="Proteomes" id="UP000032142">
    <property type="component" value="Unassembled WGS sequence"/>
</dbReference>
<proteinExistence type="predicted"/>
<reference evidence="2" key="1">
    <citation type="submission" date="2014-09" db="EMBL/GenBank/DDBJ databases">
        <authorList>
            <person name="Mudge J."/>
            <person name="Ramaraj T."/>
            <person name="Lindquist I.E."/>
            <person name="Bharti A.K."/>
            <person name="Sundararajan A."/>
            <person name="Cameron C.T."/>
            <person name="Woodward J.E."/>
            <person name="May G.D."/>
            <person name="Brubaker C."/>
            <person name="Broadhvest J."/>
            <person name="Wilkins T.A."/>
        </authorList>
    </citation>
    <scope>NUCLEOTIDE SEQUENCE</scope>
    <source>
        <strain evidence="2">cv. AKA8401</strain>
    </source>
</reference>
<comment type="caution">
    <text evidence="1">The sequence shown here is derived from an EMBL/GenBank/DDBJ whole genome shotgun (WGS) entry which is preliminary data.</text>
</comment>
<organism evidence="1 2">
    <name type="scientific">Gossypium arboreum</name>
    <name type="common">Tree cotton</name>
    <name type="synonym">Gossypium nanking</name>
    <dbReference type="NCBI Taxonomy" id="29729"/>
    <lineage>
        <taxon>Eukaryota</taxon>
        <taxon>Viridiplantae</taxon>
        <taxon>Streptophyta</taxon>
        <taxon>Embryophyta</taxon>
        <taxon>Tracheophyta</taxon>
        <taxon>Spermatophyta</taxon>
        <taxon>Magnoliopsida</taxon>
        <taxon>eudicotyledons</taxon>
        <taxon>Gunneridae</taxon>
        <taxon>Pentapetalae</taxon>
        <taxon>rosids</taxon>
        <taxon>malvids</taxon>
        <taxon>Malvales</taxon>
        <taxon>Malvaceae</taxon>
        <taxon>Malvoideae</taxon>
        <taxon>Gossypium</taxon>
    </lineage>
</organism>
<protein>
    <submittedName>
        <fullName evidence="1">Primosomal N</fullName>
    </submittedName>
</protein>
<name>A0A0B0MFT3_GOSAR</name>
<gene>
    <name evidence="1" type="ORF">F383_18485</name>
</gene>
<accession>A0A0B0MFT3</accession>
<evidence type="ECO:0000313" key="2">
    <source>
        <dbReference type="Proteomes" id="UP000032142"/>
    </source>
</evidence>
<dbReference type="AlphaFoldDB" id="A0A0B0MFT3"/>